<dbReference type="OrthoDB" id="9980832at2759"/>
<keyword evidence="2" id="KW-0677">Repeat</keyword>
<keyword evidence="1" id="KW-0732">Signal</keyword>
<proteinExistence type="predicted"/>
<dbReference type="CDD" id="cd05819">
    <property type="entry name" value="NHL"/>
    <property type="match status" value="1"/>
</dbReference>
<evidence type="ECO:0000313" key="8">
    <source>
        <dbReference type="Proteomes" id="UP000663828"/>
    </source>
</evidence>
<dbReference type="Gene3D" id="2.120.10.30">
    <property type="entry name" value="TolB, C-terminal domain"/>
    <property type="match status" value="2"/>
</dbReference>
<evidence type="ECO:0000313" key="7">
    <source>
        <dbReference type="EMBL" id="CAF1652601.1"/>
    </source>
</evidence>
<gene>
    <name evidence="6" type="ORF">EDS130_LOCUS32381</name>
    <name evidence="7" type="ORF">XAT740_LOCUS55283</name>
</gene>
<feature type="compositionally biased region" description="Polar residues" evidence="5">
    <location>
        <begin position="1"/>
        <end position="19"/>
    </location>
</feature>
<evidence type="ECO:0000256" key="3">
    <source>
        <dbReference type="ARBA" id="ARBA00023180"/>
    </source>
</evidence>
<name>A0A815G671_ADIRI</name>
<evidence type="ECO:0000256" key="1">
    <source>
        <dbReference type="ARBA" id="ARBA00022729"/>
    </source>
</evidence>
<dbReference type="PANTHER" id="PTHR10680:SF28">
    <property type="entry name" value="SMP-30_GLUCONOLACTONASE_LRE-LIKE REGION DOMAIN-CONTAINING PROTEIN"/>
    <property type="match status" value="1"/>
</dbReference>
<dbReference type="SUPFAM" id="SSF101898">
    <property type="entry name" value="NHL repeat"/>
    <property type="match status" value="1"/>
</dbReference>
<feature type="region of interest" description="Disordered" evidence="5">
    <location>
        <begin position="1"/>
        <end position="21"/>
    </location>
</feature>
<protein>
    <submittedName>
        <fullName evidence="6">Uncharacterized protein</fullName>
    </submittedName>
</protein>
<dbReference type="PANTHER" id="PTHR10680">
    <property type="entry name" value="PEPTIDYL-GLYCINE ALPHA-AMIDATING MONOOXYGENASE"/>
    <property type="match status" value="1"/>
</dbReference>
<dbReference type="GO" id="GO:0005576">
    <property type="term" value="C:extracellular region"/>
    <property type="evidence" value="ECO:0007669"/>
    <property type="project" value="TreeGrafter"/>
</dbReference>
<feature type="repeat" description="NHL" evidence="4">
    <location>
        <begin position="34"/>
        <end position="78"/>
    </location>
</feature>
<dbReference type="Proteomes" id="UP000663828">
    <property type="component" value="Unassembled WGS sequence"/>
</dbReference>
<keyword evidence="3" id="KW-0325">Glycoprotein</keyword>
<comment type="caution">
    <text evidence="6">The sequence shown here is derived from an EMBL/GenBank/DDBJ whole genome shotgun (WGS) entry which is preliminary data.</text>
</comment>
<evidence type="ECO:0000256" key="4">
    <source>
        <dbReference type="PROSITE-ProRule" id="PRU00504"/>
    </source>
</evidence>
<evidence type="ECO:0000313" key="9">
    <source>
        <dbReference type="Proteomes" id="UP000663852"/>
    </source>
</evidence>
<dbReference type="Proteomes" id="UP000663852">
    <property type="component" value="Unassembled WGS sequence"/>
</dbReference>
<keyword evidence="8" id="KW-1185">Reference proteome</keyword>
<reference evidence="6" key="1">
    <citation type="submission" date="2021-02" db="EMBL/GenBank/DDBJ databases">
        <authorList>
            <person name="Nowell W R."/>
        </authorList>
    </citation>
    <scope>NUCLEOTIDE SEQUENCE</scope>
</reference>
<dbReference type="EMBL" id="CAJNOR010010285">
    <property type="protein sequence ID" value="CAF1652601.1"/>
    <property type="molecule type" value="Genomic_DNA"/>
</dbReference>
<evidence type="ECO:0000313" key="6">
    <source>
        <dbReference type="EMBL" id="CAF1334541.1"/>
    </source>
</evidence>
<dbReference type="Pfam" id="PF01436">
    <property type="entry name" value="NHL"/>
    <property type="match status" value="1"/>
</dbReference>
<dbReference type="EMBL" id="CAJNOJ010000248">
    <property type="protein sequence ID" value="CAF1334541.1"/>
    <property type="molecule type" value="Genomic_DNA"/>
</dbReference>
<evidence type="ECO:0000256" key="5">
    <source>
        <dbReference type="SAM" id="MobiDB-lite"/>
    </source>
</evidence>
<dbReference type="SUPFAM" id="SSF63829">
    <property type="entry name" value="Calcium-dependent phosphotriesterase"/>
    <property type="match status" value="1"/>
</dbReference>
<dbReference type="AlphaFoldDB" id="A0A815G671"/>
<dbReference type="InterPro" id="IPR011042">
    <property type="entry name" value="6-blade_b-propeller_TolB-like"/>
</dbReference>
<evidence type="ECO:0000256" key="2">
    <source>
        <dbReference type="ARBA" id="ARBA00022737"/>
    </source>
</evidence>
<sequence length="334" mass="37174">MYGGRQSSSRNGSMNQVRSNAARRWQQVGAVVAGDEQGHSGSGPNELNTPSDIVIDSRNQYFYVADYENSRIQRFPVNGNGNRTGVTFYKFENSTETNPWRPYDKANKPSAMFIDRNDNIYVAEVYCPCRVLKITPGGQAITLMDAKSGVIQSCSGIFVDKDDNIYISDWIQSTVFKFDRNGKNKQVVAGGNGYGSAPNQLYHPMGIYVAERSGNLYVADFVNQCVRRWAPGSKQGVIVAGGNDIGTNLNQFNYPSAVIVDNDEKEVYVCDSINARIVRWTIGIKSGEVIIGADNLTKDPRHMCRAMGFKFDRDGNIYVADNYGNRVRKFLVDN</sequence>
<organism evidence="6 9">
    <name type="scientific">Adineta ricciae</name>
    <name type="common">Rotifer</name>
    <dbReference type="NCBI Taxonomy" id="249248"/>
    <lineage>
        <taxon>Eukaryota</taxon>
        <taxon>Metazoa</taxon>
        <taxon>Spiralia</taxon>
        <taxon>Gnathifera</taxon>
        <taxon>Rotifera</taxon>
        <taxon>Eurotatoria</taxon>
        <taxon>Bdelloidea</taxon>
        <taxon>Adinetida</taxon>
        <taxon>Adinetidae</taxon>
        <taxon>Adineta</taxon>
    </lineage>
</organism>
<dbReference type="PROSITE" id="PS51125">
    <property type="entry name" value="NHL"/>
    <property type="match status" value="1"/>
</dbReference>
<accession>A0A815G671</accession>
<dbReference type="InterPro" id="IPR001258">
    <property type="entry name" value="NHL_repeat"/>
</dbReference>